<feature type="disulfide bond" evidence="9">
    <location>
        <begin position="147"/>
        <end position="155"/>
    </location>
</feature>
<feature type="binding site" evidence="8">
    <location>
        <position position="372"/>
    </location>
    <ligand>
        <name>Na(+)</name>
        <dbReference type="ChEBI" id="CHEBI:29101"/>
        <label>1</label>
    </ligand>
</feature>
<evidence type="ECO:0000256" key="8">
    <source>
        <dbReference type="PIRSR" id="PIRSR600175-1"/>
    </source>
</evidence>
<proteinExistence type="inferred from homology"/>
<evidence type="ECO:0000256" key="10">
    <source>
        <dbReference type="SAM" id="MobiDB-lite"/>
    </source>
</evidence>
<keyword evidence="8" id="KW-0479">Metal-binding</keyword>
<feature type="transmembrane region" description="Helical" evidence="11">
    <location>
        <begin position="396"/>
        <end position="421"/>
    </location>
</feature>
<feature type="binding site" evidence="8">
    <location>
        <position position="45"/>
    </location>
    <ligand>
        <name>Na(+)</name>
        <dbReference type="ChEBI" id="CHEBI:29101"/>
        <label>1</label>
    </ligand>
</feature>
<keyword evidence="9" id="KW-1015">Disulfide bond</keyword>
<dbReference type="EnsemblMetazoa" id="XM_038013692.1">
    <property type="protein sequence ID" value="XP_037869620.1"/>
    <property type="gene ID" value="LOC101740206"/>
</dbReference>
<dbReference type="GO" id="GO:0015293">
    <property type="term" value="F:symporter activity"/>
    <property type="evidence" value="ECO:0007669"/>
    <property type="project" value="UniProtKB-KW"/>
</dbReference>
<keyword evidence="3" id="KW-0813">Transport</keyword>
<keyword evidence="8" id="KW-0915">Sodium</keyword>
<comment type="subcellular location">
    <subcellularLocation>
        <location evidence="1">Membrane</location>
        <topology evidence="1">Multi-pass membrane protein</topology>
    </subcellularLocation>
</comment>
<evidence type="ECO:0000313" key="13">
    <source>
        <dbReference type="Proteomes" id="UP000005204"/>
    </source>
</evidence>
<evidence type="ECO:0000256" key="9">
    <source>
        <dbReference type="PIRSR" id="PIRSR600175-2"/>
    </source>
</evidence>
<dbReference type="RefSeq" id="XP_037869620.1">
    <property type="nucleotide sequence ID" value="XM_038013692.2"/>
</dbReference>
<dbReference type="PANTHER" id="PTHR11616">
    <property type="entry name" value="SODIUM/CHLORIDE DEPENDENT TRANSPORTER"/>
    <property type="match status" value="1"/>
</dbReference>
<evidence type="ECO:0000256" key="4">
    <source>
        <dbReference type="ARBA" id="ARBA00022692"/>
    </source>
</evidence>
<feature type="transmembrane region" description="Helical" evidence="11">
    <location>
        <begin position="198"/>
        <end position="217"/>
    </location>
</feature>
<keyword evidence="5" id="KW-0769">Symport</keyword>
<evidence type="ECO:0000256" key="5">
    <source>
        <dbReference type="ARBA" id="ARBA00022847"/>
    </source>
</evidence>
<evidence type="ECO:0000313" key="12">
    <source>
        <dbReference type="EnsemblMetazoa" id="XP_037869620.1"/>
    </source>
</evidence>
<keyword evidence="13" id="KW-1185">Reference proteome</keyword>
<feature type="transmembrane region" description="Helical" evidence="11">
    <location>
        <begin position="34"/>
        <end position="52"/>
    </location>
</feature>
<keyword evidence="7 11" id="KW-0472">Membrane</keyword>
<sequence length="536" mass="60044">MSDTASSDSKSLSESADSESTINPLMKERWTNNISYRQLVISSCVGICQLWWHPYLHDLRKLLPFLFLYNVFSLLLAYPLFYLELALGVVTKKGVLRCWDLAPIARGVGFAMLGSCLFTTLALGSVGAWCLALFVHSFHSFLPWLHCAASARPACAARHRPLPSDSETPAHSFFFNFVLNLKREGLEGGLGNIVWELAWYYIMCWVLIYFVAVKRIYSYSKLVMYKDVTAFFLLLCCGAGAVRLDGAGRMFHDCDWSVLFNGFDIWLEAIEYALLQMSISHGTLIMLGSYCPKERHRLGTTAMLAFGASKISCMISAFVLGATHGALMKDYENSSHLWSGSGSAMILWSEFVARVPGSQFWSALLFFTLFVLSVSSAALLVQTMMSTFTGRSIRKIAWAFHIVVCLLFCFIGTITLCTQGGQYILNFLMYWPVSKPRVPIAAAITVVVTYVYGQTAFCEDVFFAVGEYPAVFMRVCWALWPPILLTVFVLELGLWPHTGTIAGWLIVLFTVSPIALVILFYSVFKCRVRNIVRDGK</sequence>
<evidence type="ECO:0000256" key="1">
    <source>
        <dbReference type="ARBA" id="ARBA00004141"/>
    </source>
</evidence>
<feature type="transmembrane region" description="Helical" evidence="11">
    <location>
        <begin position="67"/>
        <end position="90"/>
    </location>
</feature>
<dbReference type="PANTHER" id="PTHR11616:SF240">
    <property type="entry name" value="BLOATED TUBULES, ISOFORM B-RELATED"/>
    <property type="match status" value="1"/>
</dbReference>
<dbReference type="AlphaFoldDB" id="A0A8R2LZ94"/>
<evidence type="ECO:0000256" key="6">
    <source>
        <dbReference type="ARBA" id="ARBA00022989"/>
    </source>
</evidence>
<feature type="transmembrane region" description="Helical" evidence="11">
    <location>
        <begin position="229"/>
        <end position="252"/>
    </location>
</feature>
<organism evidence="12 13">
    <name type="scientific">Bombyx mori</name>
    <name type="common">Silk moth</name>
    <dbReference type="NCBI Taxonomy" id="7091"/>
    <lineage>
        <taxon>Eukaryota</taxon>
        <taxon>Metazoa</taxon>
        <taxon>Ecdysozoa</taxon>
        <taxon>Arthropoda</taxon>
        <taxon>Hexapoda</taxon>
        <taxon>Insecta</taxon>
        <taxon>Pterygota</taxon>
        <taxon>Neoptera</taxon>
        <taxon>Endopterygota</taxon>
        <taxon>Lepidoptera</taxon>
        <taxon>Glossata</taxon>
        <taxon>Ditrysia</taxon>
        <taxon>Bombycoidea</taxon>
        <taxon>Bombycidae</taxon>
        <taxon>Bombycinae</taxon>
        <taxon>Bombyx</taxon>
    </lineage>
</organism>
<evidence type="ECO:0000256" key="7">
    <source>
        <dbReference type="ARBA" id="ARBA00023136"/>
    </source>
</evidence>
<evidence type="ECO:0000256" key="2">
    <source>
        <dbReference type="ARBA" id="ARBA00006459"/>
    </source>
</evidence>
<dbReference type="GO" id="GO:0035725">
    <property type="term" value="P:sodium ion transmembrane transport"/>
    <property type="evidence" value="ECO:0007669"/>
    <property type="project" value="TreeGrafter"/>
</dbReference>
<feature type="transmembrane region" description="Helical" evidence="11">
    <location>
        <begin position="360"/>
        <end position="384"/>
    </location>
</feature>
<name>A0A8R2LZ94_BOMMO</name>
<feature type="binding site" evidence="8">
    <location>
        <position position="376"/>
    </location>
    <ligand>
        <name>Na(+)</name>
        <dbReference type="ChEBI" id="CHEBI:29101"/>
        <label>1</label>
    </ligand>
</feature>
<dbReference type="PRINTS" id="PR00176">
    <property type="entry name" value="NANEUSMPORT"/>
</dbReference>
<comment type="similarity">
    <text evidence="2">Belongs to the sodium:neurotransmitter symporter (SNF) (TC 2.A.22) family.</text>
</comment>
<dbReference type="Pfam" id="PF00209">
    <property type="entry name" value="SNF"/>
    <property type="match status" value="1"/>
</dbReference>
<dbReference type="GO" id="GO:0046872">
    <property type="term" value="F:metal ion binding"/>
    <property type="evidence" value="ECO:0007669"/>
    <property type="project" value="UniProtKB-KW"/>
</dbReference>
<dbReference type="Proteomes" id="UP000005204">
    <property type="component" value="Unassembled WGS sequence"/>
</dbReference>
<keyword evidence="4 11" id="KW-0812">Transmembrane</keyword>
<feature type="transmembrane region" description="Helical" evidence="11">
    <location>
        <begin position="501"/>
        <end position="524"/>
    </location>
</feature>
<dbReference type="InterPro" id="IPR000175">
    <property type="entry name" value="Na/ntran_symport"/>
</dbReference>
<feature type="region of interest" description="Disordered" evidence="10">
    <location>
        <begin position="1"/>
        <end position="20"/>
    </location>
</feature>
<feature type="transmembrane region" description="Helical" evidence="11">
    <location>
        <begin position="272"/>
        <end position="291"/>
    </location>
</feature>
<reference evidence="12" key="2">
    <citation type="submission" date="2022-06" db="UniProtKB">
        <authorList>
            <consortium name="EnsemblMetazoa"/>
        </authorList>
    </citation>
    <scope>IDENTIFICATION</scope>
    <source>
        <strain evidence="12">p50T (Dazao)</strain>
    </source>
</reference>
<keyword evidence="6 11" id="KW-1133">Transmembrane helix</keyword>
<reference evidence="13" key="1">
    <citation type="journal article" date="2008" name="Insect Biochem. Mol. Biol.">
        <title>The genome of a lepidopteran model insect, the silkworm Bombyx mori.</title>
        <authorList>
            <consortium name="International Silkworm Genome Consortium"/>
        </authorList>
    </citation>
    <scope>NUCLEOTIDE SEQUENCE [LARGE SCALE GENOMIC DNA]</scope>
    <source>
        <strain evidence="13">p50T</strain>
    </source>
</reference>
<dbReference type="GO" id="GO:0005886">
    <property type="term" value="C:plasma membrane"/>
    <property type="evidence" value="ECO:0007669"/>
    <property type="project" value="TreeGrafter"/>
</dbReference>
<dbReference type="KEGG" id="bmor:101740206"/>
<feature type="transmembrane region" description="Helical" evidence="11">
    <location>
        <begin position="441"/>
        <end position="463"/>
    </location>
</feature>
<feature type="transmembrane region" description="Helical" evidence="11">
    <location>
        <begin position="110"/>
        <end position="135"/>
    </location>
</feature>
<dbReference type="SUPFAM" id="SSF161070">
    <property type="entry name" value="SNF-like"/>
    <property type="match status" value="1"/>
</dbReference>
<dbReference type="InterPro" id="IPR037272">
    <property type="entry name" value="SNS_sf"/>
</dbReference>
<feature type="transmembrane region" description="Helical" evidence="11">
    <location>
        <begin position="303"/>
        <end position="327"/>
    </location>
</feature>
<accession>A0A8R2LZ94</accession>
<feature type="transmembrane region" description="Helical" evidence="11">
    <location>
        <begin position="475"/>
        <end position="495"/>
    </location>
</feature>
<evidence type="ECO:0000256" key="3">
    <source>
        <dbReference type="ARBA" id="ARBA00022448"/>
    </source>
</evidence>
<dbReference type="PROSITE" id="PS50267">
    <property type="entry name" value="NA_NEUROTRAN_SYMP_3"/>
    <property type="match status" value="1"/>
</dbReference>
<dbReference type="GeneID" id="101740206"/>
<evidence type="ECO:0000256" key="11">
    <source>
        <dbReference type="SAM" id="Phobius"/>
    </source>
</evidence>
<protein>
    <submittedName>
        <fullName evidence="12">Uncharacterized protein</fullName>
    </submittedName>
</protein>